<dbReference type="OrthoDB" id="9810101at2"/>
<dbReference type="Gene3D" id="3.40.50.1000">
    <property type="entry name" value="HAD superfamily/HAD-like"/>
    <property type="match status" value="1"/>
</dbReference>
<dbReference type="GO" id="GO:0000287">
    <property type="term" value="F:magnesium ion binding"/>
    <property type="evidence" value="ECO:0007669"/>
    <property type="project" value="TreeGrafter"/>
</dbReference>
<dbReference type="PANTHER" id="PTHR10000">
    <property type="entry name" value="PHOSPHOSERINE PHOSPHATASE"/>
    <property type="match status" value="1"/>
</dbReference>
<dbReference type="GO" id="GO:0016791">
    <property type="term" value="F:phosphatase activity"/>
    <property type="evidence" value="ECO:0007669"/>
    <property type="project" value="TreeGrafter"/>
</dbReference>
<dbReference type="NCBIfam" id="TIGR01484">
    <property type="entry name" value="HAD-SF-IIB"/>
    <property type="match status" value="1"/>
</dbReference>
<gene>
    <name evidence="1" type="ORF">ANASTE_02122</name>
</gene>
<organism evidence="1 2">
    <name type="scientific">Anaerofustis stercorihominis DSM 17244</name>
    <dbReference type="NCBI Taxonomy" id="445971"/>
    <lineage>
        <taxon>Bacteria</taxon>
        <taxon>Bacillati</taxon>
        <taxon>Bacillota</taxon>
        <taxon>Clostridia</taxon>
        <taxon>Eubacteriales</taxon>
        <taxon>Eubacteriaceae</taxon>
        <taxon>Anaerofustis</taxon>
    </lineage>
</organism>
<keyword evidence="2" id="KW-1185">Reference proteome</keyword>
<dbReference type="eggNOG" id="COG0561">
    <property type="taxonomic scope" value="Bacteria"/>
</dbReference>
<dbReference type="InterPro" id="IPR023214">
    <property type="entry name" value="HAD_sf"/>
</dbReference>
<dbReference type="Gene3D" id="3.30.1240.10">
    <property type="match status" value="1"/>
</dbReference>
<dbReference type="Proteomes" id="UP000005178">
    <property type="component" value="Unassembled WGS sequence"/>
</dbReference>
<dbReference type="PANTHER" id="PTHR10000:SF8">
    <property type="entry name" value="HAD SUPERFAMILY HYDROLASE-LIKE, TYPE 3"/>
    <property type="match status" value="1"/>
</dbReference>
<sequence length="270" mass="30692">MIKLFSVDLDDTFLDKNDNMSKENINAVRDLVDAGVKVVLNSGRTEVLMREHIHDLGLEDFKHVAINGALILDVKGENKLISYFDKNSYENFIKELRAENRGFFCYHENGIMYENADEKLMRHIERFHTLKKACEGDTLSLDKCCRVAVVRENEEDVPHLRALAPKGVYTTARPYGECVSYMPNGLNKANGLKVIMDEYGITADEVASIGDQEVDTYMFDISKYGIAVKNSDDKTKEAADIVLPRTNNENAFAYAAYKYILKDEDKLKHV</sequence>
<dbReference type="Pfam" id="PF08282">
    <property type="entry name" value="Hydrolase_3"/>
    <property type="match status" value="1"/>
</dbReference>
<protein>
    <submittedName>
        <fullName evidence="1">Cof-like hydrolase</fullName>
    </submittedName>
</protein>
<dbReference type="STRING" id="445971.ANASTE_02122"/>
<dbReference type="AlphaFoldDB" id="B1CA88"/>
<accession>B1CA88</accession>
<proteinExistence type="predicted"/>
<evidence type="ECO:0000313" key="1">
    <source>
        <dbReference type="EMBL" id="EDS72406.1"/>
    </source>
</evidence>
<evidence type="ECO:0000313" key="2">
    <source>
        <dbReference type="Proteomes" id="UP000005178"/>
    </source>
</evidence>
<dbReference type="GeneID" id="98001149"/>
<name>B1CA88_9FIRM</name>
<dbReference type="RefSeq" id="WP_007050876.1">
    <property type="nucleotide sequence ID" value="NZ_DS560019.1"/>
</dbReference>
<reference evidence="1" key="1">
    <citation type="submission" date="2008-01" db="EMBL/GenBank/DDBJ databases">
        <authorList>
            <person name="Fulton L."/>
            <person name="Clifton S."/>
            <person name="Fulton B."/>
            <person name="Xu J."/>
            <person name="Minx P."/>
            <person name="Pepin K.H."/>
            <person name="Johnson M."/>
            <person name="Thiruvilangam P."/>
            <person name="Bhonagiri V."/>
            <person name="Nash W.E."/>
            <person name="Mardis E.R."/>
            <person name="Wilson R.K."/>
        </authorList>
    </citation>
    <scope>NUCLEOTIDE SEQUENCE [LARGE SCALE GENOMIC DNA]</scope>
    <source>
        <strain evidence="1">DSM 17244</strain>
    </source>
</reference>
<dbReference type="EMBL" id="ABIL02000006">
    <property type="protein sequence ID" value="EDS72406.1"/>
    <property type="molecule type" value="Genomic_DNA"/>
</dbReference>
<reference evidence="1" key="2">
    <citation type="submission" date="2013-08" db="EMBL/GenBank/DDBJ databases">
        <title>Draft genome sequence of Anaerofustis stercorihominis (DSM 17244).</title>
        <authorList>
            <person name="Sudarsanam P."/>
            <person name="Ley R."/>
            <person name="Guruge J."/>
            <person name="Turnbaugh P.J."/>
            <person name="Mahowald M."/>
            <person name="Liep D."/>
            <person name="Gordon J."/>
        </authorList>
    </citation>
    <scope>NUCLEOTIDE SEQUENCE</scope>
    <source>
        <strain evidence="1">DSM 17244</strain>
    </source>
</reference>
<dbReference type="InterPro" id="IPR036412">
    <property type="entry name" value="HAD-like_sf"/>
</dbReference>
<dbReference type="InterPro" id="IPR006379">
    <property type="entry name" value="HAD-SF_hydro_IIB"/>
</dbReference>
<dbReference type="GO" id="GO:0005829">
    <property type="term" value="C:cytosol"/>
    <property type="evidence" value="ECO:0007669"/>
    <property type="project" value="TreeGrafter"/>
</dbReference>
<comment type="caution">
    <text evidence="1">The sequence shown here is derived from an EMBL/GenBank/DDBJ whole genome shotgun (WGS) entry which is preliminary data.</text>
</comment>
<dbReference type="SUPFAM" id="SSF56784">
    <property type="entry name" value="HAD-like"/>
    <property type="match status" value="1"/>
</dbReference>
<dbReference type="HOGENOM" id="CLU_044146_3_1_9"/>